<evidence type="ECO:0000256" key="7">
    <source>
        <dbReference type="HAMAP-Rule" id="MF_01023"/>
    </source>
</evidence>
<reference evidence="9 10" key="1">
    <citation type="submission" date="2023-11" db="EMBL/GenBank/DDBJ databases">
        <title>Bacillus jintuensis, isolated from a mudflat on the Beibu Gulf coast.</title>
        <authorList>
            <person name="Li M."/>
        </authorList>
    </citation>
    <scope>NUCLEOTIDE SEQUENCE [LARGE SCALE GENOMIC DNA]</scope>
    <source>
        <strain evidence="9 10">31A1R</strain>
    </source>
</reference>
<dbReference type="Proteomes" id="UP001290455">
    <property type="component" value="Unassembled WGS sequence"/>
</dbReference>
<comment type="catalytic activity">
    <reaction evidence="7">
        <text>L-histidinol phosphate + 2-oxoglutarate = 3-(imidazol-4-yl)-2-oxopropyl phosphate + L-glutamate</text>
        <dbReference type="Rhea" id="RHEA:23744"/>
        <dbReference type="ChEBI" id="CHEBI:16810"/>
        <dbReference type="ChEBI" id="CHEBI:29985"/>
        <dbReference type="ChEBI" id="CHEBI:57766"/>
        <dbReference type="ChEBI" id="CHEBI:57980"/>
        <dbReference type="EC" id="2.6.1.9"/>
    </reaction>
</comment>
<evidence type="ECO:0000256" key="1">
    <source>
        <dbReference type="ARBA" id="ARBA00001933"/>
    </source>
</evidence>
<keyword evidence="5 7" id="KW-0663">Pyridoxal phosphate</keyword>
<sequence length="369" mass="41318">MNKYKTRRELSKVAPYSLGMTEKDLKEKYQLQSIIRMSDNESVYGCSPSVKEAINNQLSSIHFYPDGNTTHIIEKLSSFYEVDSKQFIISNGSEEIIRLLARAFISKGDEAVMADITFPRYETNILLEGGTAVKVPLVDGVHNLSAMDRAISGKTRMVFVCNPNNPTGTTVNSKELLEFIDGVPDDVLVVIDEAYYEYVNGDYLQTVPLLKQYPNLVILRTFSKIYGLAGLRVGYGIMNKGIVDALHKVKDVFNVNQLAQVAAASALSDQAFIQECAKKNHTEIEFVQKQLGEIGVDSFPSETNFLFCYSSHPISQKLLEYGIVVRQMKLTGYEDAFRVTVGTREDNEQFLKAVKEIVSERTVENGLKA</sequence>
<feature type="domain" description="Aminotransferase class I/classII large" evidence="8">
    <location>
        <begin position="34"/>
        <end position="353"/>
    </location>
</feature>
<dbReference type="InterPro" id="IPR004839">
    <property type="entry name" value="Aminotransferase_I/II_large"/>
</dbReference>
<comment type="pathway">
    <text evidence="7">Amino-acid biosynthesis; L-histidine biosynthesis; L-histidine from 5-phospho-alpha-D-ribose 1-diphosphate: step 7/9.</text>
</comment>
<evidence type="ECO:0000256" key="6">
    <source>
        <dbReference type="ARBA" id="ARBA00023102"/>
    </source>
</evidence>
<evidence type="ECO:0000256" key="3">
    <source>
        <dbReference type="ARBA" id="ARBA00022576"/>
    </source>
</evidence>
<keyword evidence="4 7" id="KW-0808">Transferase</keyword>
<evidence type="ECO:0000259" key="8">
    <source>
        <dbReference type="Pfam" id="PF00155"/>
    </source>
</evidence>
<dbReference type="InterPro" id="IPR005861">
    <property type="entry name" value="HisP_aminotrans"/>
</dbReference>
<dbReference type="Gene3D" id="3.40.640.10">
    <property type="entry name" value="Type I PLP-dependent aspartate aminotransferase-like (Major domain)"/>
    <property type="match status" value="1"/>
</dbReference>
<dbReference type="PANTHER" id="PTHR43643">
    <property type="entry name" value="HISTIDINOL-PHOSPHATE AMINOTRANSFERASE 2"/>
    <property type="match status" value="1"/>
</dbReference>
<comment type="similarity">
    <text evidence="7">Belongs to the class-II pyridoxal-phosphate-dependent aminotransferase family. Histidinol-phosphate aminotransferase subfamily.</text>
</comment>
<dbReference type="NCBIfam" id="TIGR01141">
    <property type="entry name" value="hisC"/>
    <property type="match status" value="1"/>
</dbReference>
<keyword evidence="3 7" id="KW-0032">Aminotransferase</keyword>
<evidence type="ECO:0000256" key="5">
    <source>
        <dbReference type="ARBA" id="ARBA00022898"/>
    </source>
</evidence>
<dbReference type="InterPro" id="IPR015424">
    <property type="entry name" value="PyrdxlP-dep_Trfase"/>
</dbReference>
<keyword evidence="7" id="KW-0028">Amino-acid biosynthesis</keyword>
<dbReference type="PANTHER" id="PTHR43643:SF3">
    <property type="entry name" value="HISTIDINOL-PHOSPHATE AMINOTRANSFERASE"/>
    <property type="match status" value="1"/>
</dbReference>
<evidence type="ECO:0000256" key="4">
    <source>
        <dbReference type="ARBA" id="ARBA00022679"/>
    </source>
</evidence>
<gene>
    <name evidence="7 9" type="primary">hisC</name>
    <name evidence="9" type="ORF">SM124_13660</name>
</gene>
<dbReference type="EMBL" id="JAXOFX010000008">
    <property type="protein sequence ID" value="MDZ5472774.1"/>
    <property type="molecule type" value="Genomic_DNA"/>
</dbReference>
<dbReference type="InterPro" id="IPR015421">
    <property type="entry name" value="PyrdxlP-dep_Trfase_major"/>
</dbReference>
<dbReference type="CDD" id="cd00609">
    <property type="entry name" value="AAT_like"/>
    <property type="match status" value="1"/>
</dbReference>
<dbReference type="RefSeq" id="WP_322447072.1">
    <property type="nucleotide sequence ID" value="NZ_JAXOFX010000008.1"/>
</dbReference>
<name>A0ABU5J038_9BACI</name>
<dbReference type="HAMAP" id="MF_01023">
    <property type="entry name" value="HisC_aminotrans_2"/>
    <property type="match status" value="1"/>
</dbReference>
<proteinExistence type="inferred from homology"/>
<keyword evidence="6 7" id="KW-0368">Histidine biosynthesis</keyword>
<evidence type="ECO:0000256" key="2">
    <source>
        <dbReference type="ARBA" id="ARBA00011738"/>
    </source>
</evidence>
<keyword evidence="10" id="KW-1185">Reference proteome</keyword>
<dbReference type="EC" id="2.6.1.9" evidence="7"/>
<evidence type="ECO:0000313" key="10">
    <source>
        <dbReference type="Proteomes" id="UP001290455"/>
    </source>
</evidence>
<dbReference type="Pfam" id="PF00155">
    <property type="entry name" value="Aminotran_1_2"/>
    <property type="match status" value="1"/>
</dbReference>
<accession>A0ABU5J038</accession>
<comment type="cofactor">
    <cofactor evidence="1 7">
        <name>pyridoxal 5'-phosphate</name>
        <dbReference type="ChEBI" id="CHEBI:597326"/>
    </cofactor>
</comment>
<comment type="caution">
    <text evidence="9">The sequence shown here is derived from an EMBL/GenBank/DDBJ whole genome shotgun (WGS) entry which is preliminary data.</text>
</comment>
<dbReference type="Gene3D" id="3.90.1150.10">
    <property type="entry name" value="Aspartate Aminotransferase, domain 1"/>
    <property type="match status" value="1"/>
</dbReference>
<dbReference type="InterPro" id="IPR015422">
    <property type="entry name" value="PyrdxlP-dep_Trfase_small"/>
</dbReference>
<protein>
    <recommendedName>
        <fullName evidence="7">Histidinol-phosphate aminotransferase</fullName>
        <ecNumber evidence="7">2.6.1.9</ecNumber>
    </recommendedName>
    <alternativeName>
        <fullName evidence="7">Imidazole acetol-phosphate transaminase</fullName>
    </alternativeName>
</protein>
<dbReference type="SUPFAM" id="SSF53383">
    <property type="entry name" value="PLP-dependent transferases"/>
    <property type="match status" value="1"/>
</dbReference>
<dbReference type="GO" id="GO:0004400">
    <property type="term" value="F:histidinol-phosphate transaminase activity"/>
    <property type="evidence" value="ECO:0007669"/>
    <property type="project" value="UniProtKB-EC"/>
</dbReference>
<evidence type="ECO:0000313" key="9">
    <source>
        <dbReference type="EMBL" id="MDZ5472774.1"/>
    </source>
</evidence>
<organism evidence="9 10">
    <name type="scientific">Robertmurraya mangrovi</name>
    <dbReference type="NCBI Taxonomy" id="3098077"/>
    <lineage>
        <taxon>Bacteria</taxon>
        <taxon>Bacillati</taxon>
        <taxon>Bacillota</taxon>
        <taxon>Bacilli</taxon>
        <taxon>Bacillales</taxon>
        <taxon>Bacillaceae</taxon>
        <taxon>Robertmurraya</taxon>
    </lineage>
</organism>
<comment type="subunit">
    <text evidence="2 7">Homodimer.</text>
</comment>
<dbReference type="InterPro" id="IPR050106">
    <property type="entry name" value="HistidinolP_aminotransfase"/>
</dbReference>
<feature type="modified residue" description="N6-(pyridoxal phosphate)lysine" evidence="7">
    <location>
        <position position="224"/>
    </location>
</feature>